<dbReference type="Proteomes" id="UP000005203">
    <property type="component" value="Linkage group LG11"/>
</dbReference>
<evidence type="ECO:0000313" key="5">
    <source>
        <dbReference type="RefSeq" id="XP_016770411.2"/>
    </source>
</evidence>
<accession>A0A8B7KN62</accession>
<feature type="compositionally biased region" description="Basic residues" evidence="1">
    <location>
        <begin position="1"/>
        <end position="16"/>
    </location>
</feature>
<evidence type="ECO:0000313" key="4">
    <source>
        <dbReference type="Proteomes" id="UP000005203"/>
    </source>
</evidence>
<organism evidence="3">
    <name type="scientific">Apis mellifera</name>
    <name type="common">Honeybee</name>
    <dbReference type="NCBI Taxonomy" id="7460"/>
    <lineage>
        <taxon>Eukaryota</taxon>
        <taxon>Metazoa</taxon>
        <taxon>Ecdysozoa</taxon>
        <taxon>Arthropoda</taxon>
        <taxon>Hexapoda</taxon>
        <taxon>Insecta</taxon>
        <taxon>Pterygota</taxon>
        <taxon>Neoptera</taxon>
        <taxon>Endopterygota</taxon>
        <taxon>Hymenoptera</taxon>
        <taxon>Apocrita</taxon>
        <taxon>Aculeata</taxon>
        <taxon>Apoidea</taxon>
        <taxon>Anthophila</taxon>
        <taxon>Apidae</taxon>
        <taxon>Apis</taxon>
    </lineage>
</organism>
<keyword evidence="2" id="KW-0812">Transmembrane</keyword>
<feature type="transmembrane region" description="Helical" evidence="2">
    <location>
        <begin position="89"/>
        <end position="108"/>
    </location>
</feature>
<reference evidence="5" key="2">
    <citation type="submission" date="2025-04" db="UniProtKB">
        <authorList>
            <consortium name="RefSeq"/>
        </authorList>
    </citation>
    <scope>IDENTIFICATION</scope>
    <source>
        <strain evidence="5">DH4</strain>
        <tissue evidence="5">Whole body</tissue>
    </source>
</reference>
<proteinExistence type="predicted"/>
<accession>A0A7M7II91</accession>
<reference evidence="3" key="1">
    <citation type="submission" date="2021-01" db="UniProtKB">
        <authorList>
            <consortium name="EnsemblMetazoa"/>
        </authorList>
    </citation>
    <scope>IDENTIFICATION</scope>
    <source>
        <strain evidence="3">DH4</strain>
    </source>
</reference>
<feature type="transmembrane region" description="Helical" evidence="2">
    <location>
        <begin position="56"/>
        <end position="77"/>
    </location>
</feature>
<keyword evidence="2" id="KW-1133">Transmembrane helix</keyword>
<protein>
    <submittedName>
        <fullName evidence="5">Uncharacterized protein LOC100578540 isoform X1</fullName>
    </submittedName>
</protein>
<gene>
    <name evidence="5" type="primary">LOC100578540</name>
</gene>
<dbReference type="AlphaFoldDB" id="A0A7M7II91"/>
<dbReference type="EnsemblMetazoa" id="XM_016914922">
    <property type="protein sequence ID" value="XP_016770411"/>
    <property type="gene ID" value="LOC100578540"/>
</dbReference>
<keyword evidence="4" id="KW-1185">Reference proteome</keyword>
<feature type="region of interest" description="Disordered" evidence="1">
    <location>
        <begin position="1"/>
        <end position="46"/>
    </location>
</feature>
<keyword evidence="2" id="KW-0472">Membrane</keyword>
<evidence type="ECO:0000256" key="1">
    <source>
        <dbReference type="SAM" id="MobiDB-lite"/>
    </source>
</evidence>
<sequence>MSGRKKTNQKSGRRGRASPSPIPPMQQKRFKAKNSSQPWTNNSSQSSTFQTAASTAAGVAVGSIIVSINLIFFYTFLFSLKINDFLIHIRAKQLEVHLLATLIMYLLLKQNLKMKNHVFLKYENSSNALHETKI</sequence>
<dbReference type="RefSeq" id="XP_016770411.2">
    <property type="nucleotide sequence ID" value="XM_016914922.2"/>
</dbReference>
<name>A0A7M7II91_APIME</name>
<evidence type="ECO:0000313" key="3">
    <source>
        <dbReference type="EnsemblMetazoa" id="XP_016770411"/>
    </source>
</evidence>
<evidence type="ECO:0000256" key="2">
    <source>
        <dbReference type="SAM" id="Phobius"/>
    </source>
</evidence>
<dbReference type="GeneID" id="100578540"/>